<dbReference type="InterPro" id="IPR057569">
    <property type="entry name" value="C2_nem"/>
</dbReference>
<dbReference type="AlphaFoldDB" id="A0A0M3IQU4"/>
<evidence type="ECO:0000313" key="3">
    <source>
        <dbReference type="WBParaSite" id="ALUE_0002112201-mRNA-1"/>
    </source>
</evidence>
<dbReference type="Pfam" id="PF25330">
    <property type="entry name" value="C2_nem"/>
    <property type="match status" value="1"/>
</dbReference>
<name>A0A0M3IQU4_ASCLU</name>
<feature type="domain" description="C2" evidence="1">
    <location>
        <begin position="2"/>
        <end position="45"/>
    </location>
</feature>
<reference evidence="3" key="1">
    <citation type="submission" date="2017-02" db="UniProtKB">
        <authorList>
            <consortium name="WormBaseParasite"/>
        </authorList>
    </citation>
    <scope>IDENTIFICATION</scope>
</reference>
<dbReference type="Proteomes" id="UP000036681">
    <property type="component" value="Unplaced"/>
</dbReference>
<dbReference type="WBParaSite" id="ALUE_0002112201-mRNA-1">
    <property type="protein sequence ID" value="ALUE_0002112201-mRNA-1"/>
    <property type="gene ID" value="ALUE_0002112201"/>
</dbReference>
<organism evidence="2 3">
    <name type="scientific">Ascaris lumbricoides</name>
    <name type="common">Giant roundworm</name>
    <dbReference type="NCBI Taxonomy" id="6252"/>
    <lineage>
        <taxon>Eukaryota</taxon>
        <taxon>Metazoa</taxon>
        <taxon>Ecdysozoa</taxon>
        <taxon>Nematoda</taxon>
        <taxon>Chromadorea</taxon>
        <taxon>Rhabditida</taxon>
        <taxon>Spirurina</taxon>
        <taxon>Ascaridomorpha</taxon>
        <taxon>Ascaridoidea</taxon>
        <taxon>Ascarididae</taxon>
        <taxon>Ascaris</taxon>
    </lineage>
</organism>
<protein>
    <recommendedName>
        <fullName evidence="1">C2 domain-containing protein</fullName>
    </recommendedName>
</protein>
<proteinExistence type="predicted"/>
<accession>A0A0M3IQU4</accession>
<sequence>MNIDWRKGCLTTAGCAEPRFKLTETNAANNERVSISWAITEDLLQECLS</sequence>
<keyword evidence="2" id="KW-1185">Reference proteome</keyword>
<evidence type="ECO:0000313" key="2">
    <source>
        <dbReference type="Proteomes" id="UP000036681"/>
    </source>
</evidence>
<evidence type="ECO:0000259" key="1">
    <source>
        <dbReference type="Pfam" id="PF25330"/>
    </source>
</evidence>